<feature type="transmembrane region" description="Helical" evidence="1">
    <location>
        <begin position="14"/>
        <end position="34"/>
    </location>
</feature>
<reference evidence="2" key="2">
    <citation type="journal article" date="2006" name="PLoS Pathog.">
        <title>New perspectives on host-parasite interplay by comparative transcriptomic and proteomic analyses of Schistosoma japonicum.</title>
        <authorList>
            <person name="Liu F."/>
            <person name="Lu J."/>
            <person name="Hu W."/>
            <person name="Wang S.Y."/>
            <person name="Cui S.J."/>
            <person name="Chi M."/>
            <person name="Yan Q."/>
            <person name="Wang X.R."/>
            <person name="Song H.D."/>
            <person name="Xu X.N."/>
            <person name="Wang J.J."/>
            <person name="Zhang X.L."/>
            <person name="Zhang X."/>
            <person name="Wang Z.Q."/>
            <person name="Xue C.L."/>
            <person name="Brindley P.J."/>
            <person name="McManus D.P."/>
            <person name="Yang P.Y."/>
            <person name="Feng Z."/>
            <person name="Chen Z."/>
            <person name="Han Z.G."/>
        </authorList>
    </citation>
    <scope>NUCLEOTIDE SEQUENCE</scope>
</reference>
<evidence type="ECO:0008006" key="3">
    <source>
        <dbReference type="Google" id="ProtNLM"/>
    </source>
</evidence>
<accession>Q5DI57</accession>
<keyword evidence="1" id="KW-0472">Membrane</keyword>
<feature type="transmembrane region" description="Helical" evidence="1">
    <location>
        <begin position="64"/>
        <end position="83"/>
    </location>
</feature>
<organism evidence="2">
    <name type="scientific">Schistosoma japonicum</name>
    <name type="common">Blood fluke</name>
    <dbReference type="NCBI Taxonomy" id="6182"/>
    <lineage>
        <taxon>Eukaryota</taxon>
        <taxon>Metazoa</taxon>
        <taxon>Spiralia</taxon>
        <taxon>Lophotrochozoa</taxon>
        <taxon>Platyhelminthes</taxon>
        <taxon>Trematoda</taxon>
        <taxon>Digenea</taxon>
        <taxon>Strigeidida</taxon>
        <taxon>Schistosomatoidea</taxon>
        <taxon>Schistosomatidae</taxon>
        <taxon>Schistosoma</taxon>
    </lineage>
</organism>
<evidence type="ECO:0000256" key="1">
    <source>
        <dbReference type="SAM" id="Phobius"/>
    </source>
</evidence>
<dbReference type="EMBL" id="AY812767">
    <property type="protein sequence ID" value="AAW24499.1"/>
    <property type="molecule type" value="mRNA"/>
</dbReference>
<reference evidence="2" key="1">
    <citation type="submission" date="2004-11" db="EMBL/GenBank/DDBJ databases">
        <title>The full-length cDNA sequences of Schistosoma japonicum genes.</title>
        <authorList>
            <person name="Han Z."/>
        </authorList>
    </citation>
    <scope>NUCLEOTIDE SEQUENCE</scope>
</reference>
<feature type="transmembrane region" description="Helical" evidence="1">
    <location>
        <begin position="40"/>
        <end position="57"/>
    </location>
</feature>
<name>Q5DI57_SCHJA</name>
<sequence>MGLYFRKHVFLDRYMNIGFFSILFLFLVICGFIMSCAYSVRLFIILFGYLSFSVYSLRVDFNMIGLVVMISSIVGKYMCFLIYRPYRFFSFLSFFVLFRLLFGVVVGVVVGCNYVKYRRDWLGKLFGVDFLIDMYNRYVLYI</sequence>
<evidence type="ECO:0000313" key="2">
    <source>
        <dbReference type="EMBL" id="AAW24499.1"/>
    </source>
</evidence>
<keyword evidence="1" id="KW-1133">Transmembrane helix</keyword>
<dbReference type="AlphaFoldDB" id="Q5DI57"/>
<protein>
    <recommendedName>
        <fullName evidence="3">NADH dehydrogenase subunit 5</fullName>
    </recommendedName>
</protein>
<feature type="transmembrane region" description="Helical" evidence="1">
    <location>
        <begin position="89"/>
        <end position="115"/>
    </location>
</feature>
<keyword evidence="1" id="KW-0812">Transmembrane</keyword>
<proteinExistence type="evidence at transcript level"/>